<feature type="transmembrane region" description="Helical" evidence="1">
    <location>
        <begin position="279"/>
        <end position="303"/>
    </location>
</feature>
<keyword evidence="1" id="KW-1133">Transmembrane helix</keyword>
<keyword evidence="1" id="KW-0472">Membrane</keyword>
<dbReference type="RefSeq" id="WP_379742888.1">
    <property type="nucleotide sequence ID" value="NZ_JBHSVN010000001.1"/>
</dbReference>
<accession>A0ABD5UTT3</accession>
<feature type="transmembrane region" description="Helical" evidence="1">
    <location>
        <begin position="247"/>
        <end position="267"/>
    </location>
</feature>
<evidence type="ECO:0000313" key="2">
    <source>
        <dbReference type="EMBL" id="MFC6892533.1"/>
    </source>
</evidence>
<organism evidence="2 3">
    <name type="scientific">Halopenitus salinus</name>
    <dbReference type="NCBI Taxonomy" id="1198295"/>
    <lineage>
        <taxon>Archaea</taxon>
        <taxon>Methanobacteriati</taxon>
        <taxon>Methanobacteriota</taxon>
        <taxon>Stenosarchaea group</taxon>
        <taxon>Halobacteria</taxon>
        <taxon>Halobacteriales</taxon>
        <taxon>Haloferacaceae</taxon>
        <taxon>Halopenitus</taxon>
    </lineage>
</organism>
<feature type="transmembrane region" description="Helical" evidence="1">
    <location>
        <begin position="63"/>
        <end position="86"/>
    </location>
</feature>
<dbReference type="Proteomes" id="UP001596296">
    <property type="component" value="Unassembled WGS sequence"/>
</dbReference>
<name>A0ABD5UTT3_9EURY</name>
<dbReference type="AlphaFoldDB" id="A0ABD5UTT3"/>
<gene>
    <name evidence="2" type="ORF">ACFQE9_07910</name>
</gene>
<keyword evidence="3" id="KW-1185">Reference proteome</keyword>
<feature type="transmembrane region" description="Helical" evidence="1">
    <location>
        <begin position="152"/>
        <end position="174"/>
    </location>
</feature>
<proteinExistence type="predicted"/>
<sequence length="390" mass="42270">MVGGSTDSGTMLWIERYADRTGVAALSDRLRMRRFAAHLFVTIVWAIDHLVGLAVGVVQATPIALAGNFLEVAGLLLAASTATTLARRYRRIARDVATHGTVDDVDSADLDFVDRALRRIDAAALAGVWGSAAEESSAWETNPAPPRLRRGLLACGLLLHAVYLFGLGNVEFVLSAMGPIAGGLAFFVIIPFVYYPILAEFLAVVINVHLTLPARIRNERLLDFEDVSGYGGLRPVGQLIETSGHRYVIGLILYTLITIVTGIRTGAMSGNAELVAVDTLYLAVGTLVGVLLFFYPVFALHWFMANQKDARLHAIATDVADLEGTGTTFPEVNPQSPDVSREYMNHFMNLNVAKQMHEYPVSMQRVTSVVVGLIIPYLLDYGADQLIAAA</sequence>
<evidence type="ECO:0000313" key="3">
    <source>
        <dbReference type="Proteomes" id="UP001596296"/>
    </source>
</evidence>
<keyword evidence="1" id="KW-0812">Transmembrane</keyword>
<feature type="transmembrane region" description="Helical" evidence="1">
    <location>
        <begin position="180"/>
        <end position="210"/>
    </location>
</feature>
<dbReference type="EMBL" id="JBHSXL010000006">
    <property type="protein sequence ID" value="MFC6892533.1"/>
    <property type="molecule type" value="Genomic_DNA"/>
</dbReference>
<protein>
    <submittedName>
        <fullName evidence="2">Uncharacterized protein</fullName>
    </submittedName>
</protein>
<reference evidence="2 3" key="1">
    <citation type="journal article" date="2019" name="Int. J. Syst. Evol. Microbiol.">
        <title>The Global Catalogue of Microorganisms (GCM) 10K type strain sequencing project: providing services to taxonomists for standard genome sequencing and annotation.</title>
        <authorList>
            <consortium name="The Broad Institute Genomics Platform"/>
            <consortium name="The Broad Institute Genome Sequencing Center for Infectious Disease"/>
            <person name="Wu L."/>
            <person name="Ma J."/>
        </authorList>
    </citation>
    <scope>NUCLEOTIDE SEQUENCE [LARGE SCALE GENOMIC DNA]</scope>
    <source>
        <strain evidence="2 3">SKJ47</strain>
    </source>
</reference>
<comment type="caution">
    <text evidence="2">The sequence shown here is derived from an EMBL/GenBank/DDBJ whole genome shotgun (WGS) entry which is preliminary data.</text>
</comment>
<feature type="transmembrane region" description="Helical" evidence="1">
    <location>
        <begin position="35"/>
        <end position="57"/>
    </location>
</feature>
<evidence type="ECO:0000256" key="1">
    <source>
        <dbReference type="SAM" id="Phobius"/>
    </source>
</evidence>